<reference evidence="2" key="1">
    <citation type="journal article" date="2007" name="Nature">
        <title>The grapevine genome sequence suggests ancestral hexaploidization in major angiosperm phyla.</title>
        <authorList>
            <consortium name="The French-Italian Public Consortium for Grapevine Genome Characterization."/>
            <person name="Jaillon O."/>
            <person name="Aury J.-M."/>
            <person name="Noel B."/>
            <person name="Policriti A."/>
            <person name="Clepet C."/>
            <person name="Casagrande A."/>
            <person name="Choisne N."/>
            <person name="Aubourg S."/>
            <person name="Vitulo N."/>
            <person name="Jubin C."/>
            <person name="Vezzi A."/>
            <person name="Legeai F."/>
            <person name="Hugueney P."/>
            <person name="Dasilva C."/>
            <person name="Horner D."/>
            <person name="Mica E."/>
            <person name="Jublot D."/>
            <person name="Poulain J."/>
            <person name="Bruyere C."/>
            <person name="Billault A."/>
            <person name="Segurens B."/>
            <person name="Gouyvenoux M."/>
            <person name="Ugarte E."/>
            <person name="Cattonaro F."/>
            <person name="Anthouard V."/>
            <person name="Vico V."/>
            <person name="Del Fabbro C."/>
            <person name="Alaux M."/>
            <person name="Di Gaspero G."/>
            <person name="Dumas V."/>
            <person name="Felice N."/>
            <person name="Paillard S."/>
            <person name="Juman I."/>
            <person name="Moroldo M."/>
            <person name="Scalabrin S."/>
            <person name="Canaguier A."/>
            <person name="Le Clainche I."/>
            <person name="Malacrida G."/>
            <person name="Durand E."/>
            <person name="Pesole G."/>
            <person name="Laucou V."/>
            <person name="Chatelet P."/>
            <person name="Merdinoglu D."/>
            <person name="Delledonne M."/>
            <person name="Pezzotti M."/>
            <person name="Lecharny A."/>
            <person name="Scarpelli C."/>
            <person name="Artiguenave F."/>
            <person name="Pe M.E."/>
            <person name="Valle G."/>
            <person name="Morgante M."/>
            <person name="Caboche M."/>
            <person name="Adam-Blondon A.-F."/>
            <person name="Weissenbach J."/>
            <person name="Quetier F."/>
            <person name="Wincker P."/>
        </authorList>
    </citation>
    <scope>NUCLEOTIDE SEQUENCE [LARGE SCALE GENOMIC DNA]</scope>
    <source>
        <strain evidence="2">cv. Pinot noir / PN40024</strain>
    </source>
</reference>
<sequence length="161" mass="17184">MRKIREKEKEILSGGSWMILKPSTPVSASLTTVLQPTPPPSTLPKPSFVPSSSKAGWPTTLLQVANSPPPPTLRTSPVSLMVLTVMKSWIAAAPNPFALAPRSSMKLSPRSIFPLLPSKSSPISRLSWLMPSSSPPAPLPSGCPSPALATVSVKKFLFFFP</sequence>
<proteinExistence type="predicted"/>
<accession>D7U729</accession>
<dbReference type="HOGENOM" id="CLU_1646759_0_0_1"/>
<dbReference type="InParanoid" id="D7U729"/>
<gene>
    <name evidence="1" type="ordered locus">VIT_16s0013g00110</name>
</gene>
<organism evidence="1 2">
    <name type="scientific">Vitis vinifera</name>
    <name type="common">Grape</name>
    <dbReference type="NCBI Taxonomy" id="29760"/>
    <lineage>
        <taxon>Eukaryota</taxon>
        <taxon>Viridiplantae</taxon>
        <taxon>Streptophyta</taxon>
        <taxon>Embryophyta</taxon>
        <taxon>Tracheophyta</taxon>
        <taxon>Spermatophyta</taxon>
        <taxon>Magnoliopsida</taxon>
        <taxon>eudicotyledons</taxon>
        <taxon>Gunneridae</taxon>
        <taxon>Pentapetalae</taxon>
        <taxon>rosids</taxon>
        <taxon>Vitales</taxon>
        <taxon>Vitaceae</taxon>
        <taxon>Viteae</taxon>
        <taxon>Vitis</taxon>
    </lineage>
</organism>
<name>D7U729_VITVI</name>
<evidence type="ECO:0000313" key="2">
    <source>
        <dbReference type="Proteomes" id="UP000009183"/>
    </source>
</evidence>
<evidence type="ECO:0000313" key="1">
    <source>
        <dbReference type="EMBL" id="CBI38543.3"/>
    </source>
</evidence>
<dbReference type="Proteomes" id="UP000009183">
    <property type="component" value="Chromosome 16"/>
</dbReference>
<dbReference type="PaxDb" id="29760-VIT_16s0013g00110.t01"/>
<dbReference type="AlphaFoldDB" id="D7U729"/>
<keyword evidence="2" id="KW-1185">Reference proteome</keyword>
<dbReference type="EMBL" id="FN596738">
    <property type="protein sequence ID" value="CBI38543.3"/>
    <property type="molecule type" value="Genomic_DNA"/>
</dbReference>
<protein>
    <submittedName>
        <fullName evidence="1">Uncharacterized protein</fullName>
    </submittedName>
</protein>